<evidence type="ECO:0000256" key="12">
    <source>
        <dbReference type="PROSITE-ProRule" id="PRU00035"/>
    </source>
</evidence>
<dbReference type="SUPFAM" id="SSF55729">
    <property type="entry name" value="Acyl-CoA N-acyltransferases (Nat)"/>
    <property type="match status" value="1"/>
</dbReference>
<sequence length="375" mass="43097">MASEDPDAENLDSIAFRNKDLNSENSYRGHTTRDFKNKEISFKIVQNDDKSDSLILLAGLKNIFQRQLPKMPKEYIARLVFDKNHTSLSVIKNNSLVVGGITYRLFNDRNFAEIVFCAVSSSEQVKGFGSHMMNRLKDHISTSTDAHTFLTYADNYAIGYFKKQATEITLDKRLWMGYIKDYEGGTLMQCTMVSRVKYVDSKKILNVQRNAVLEKIKTLSKSHIIYTGLTHIKDGYFPVDPYSIPGVAESGWTVEMDSIGRSEAQSKLQTWQENLVSEMQVHPSAWAFLQPVDDKEVPDYYLHIKNPMDLATLMENIKTGKYDNLETFIYDTTLIFNNAREYNGDSSRYGRCASNLQKYFDQKVADWKKKFLNNT</sequence>
<keyword evidence="10" id="KW-0539">Nucleus</keyword>
<comment type="similarity">
    <text evidence="2">Belongs to the acetyltransferase family. GCN5 subfamily.</text>
</comment>
<dbReference type="PROSITE" id="PS51186">
    <property type="entry name" value="GNAT"/>
    <property type="match status" value="1"/>
</dbReference>
<keyword evidence="6" id="KW-0805">Transcription regulation</keyword>
<dbReference type="CDD" id="cd04301">
    <property type="entry name" value="NAT_SF"/>
    <property type="match status" value="1"/>
</dbReference>
<evidence type="ECO:0000256" key="7">
    <source>
        <dbReference type="ARBA" id="ARBA00023117"/>
    </source>
</evidence>
<keyword evidence="5" id="KW-0156">Chromatin regulator</keyword>
<dbReference type="GO" id="GO:0010484">
    <property type="term" value="F:histone H3 acetyltransferase activity"/>
    <property type="evidence" value="ECO:0007669"/>
    <property type="project" value="TreeGrafter"/>
</dbReference>
<dbReference type="PROSITE" id="PS00633">
    <property type="entry name" value="BROMODOMAIN_1"/>
    <property type="match status" value="1"/>
</dbReference>
<dbReference type="InterPro" id="IPR001487">
    <property type="entry name" value="Bromodomain"/>
</dbReference>
<keyword evidence="8" id="KW-0010">Activator</keyword>
<dbReference type="STRING" id="133385.A0A2T9YGS0"/>
<evidence type="ECO:0000256" key="8">
    <source>
        <dbReference type="ARBA" id="ARBA00023159"/>
    </source>
</evidence>
<comment type="caution">
    <text evidence="15">The sequence shown here is derived from an EMBL/GenBank/DDBJ whole genome shotgun (WGS) entry which is preliminary data.</text>
</comment>
<evidence type="ECO:0000256" key="2">
    <source>
        <dbReference type="ARBA" id="ARBA00008607"/>
    </source>
</evidence>
<dbReference type="OrthoDB" id="1937912at2759"/>
<evidence type="ECO:0000256" key="11">
    <source>
        <dbReference type="ARBA" id="ARBA00023315"/>
    </source>
</evidence>
<dbReference type="Pfam" id="PF00439">
    <property type="entry name" value="Bromodomain"/>
    <property type="match status" value="1"/>
</dbReference>
<evidence type="ECO:0000313" key="15">
    <source>
        <dbReference type="EMBL" id="PVU91474.1"/>
    </source>
</evidence>
<dbReference type="GO" id="GO:0045944">
    <property type="term" value="P:positive regulation of transcription by RNA polymerase II"/>
    <property type="evidence" value="ECO:0007669"/>
    <property type="project" value="TreeGrafter"/>
</dbReference>
<dbReference type="SUPFAM" id="SSF47370">
    <property type="entry name" value="Bromodomain"/>
    <property type="match status" value="1"/>
</dbReference>
<dbReference type="Pfam" id="PF00583">
    <property type="entry name" value="Acetyltransf_1"/>
    <property type="match status" value="1"/>
</dbReference>
<dbReference type="Proteomes" id="UP000245383">
    <property type="component" value="Unassembled WGS sequence"/>
</dbReference>
<feature type="domain" description="Bromo" evidence="13">
    <location>
        <begin position="280"/>
        <end position="350"/>
    </location>
</feature>
<accession>A0A2T9YGS0</accession>
<comment type="subcellular location">
    <subcellularLocation>
        <location evidence="1">Nucleus</location>
    </subcellularLocation>
</comment>
<dbReference type="GO" id="GO:0005634">
    <property type="term" value="C:nucleus"/>
    <property type="evidence" value="ECO:0007669"/>
    <property type="project" value="UniProtKB-SubCell"/>
</dbReference>
<evidence type="ECO:0000256" key="4">
    <source>
        <dbReference type="ARBA" id="ARBA00022679"/>
    </source>
</evidence>
<gene>
    <name evidence="15" type="ORF">BB561_004376</name>
</gene>
<dbReference type="Gene3D" id="1.20.920.10">
    <property type="entry name" value="Bromodomain-like"/>
    <property type="match status" value="1"/>
</dbReference>
<dbReference type="InterPro" id="IPR037800">
    <property type="entry name" value="GCN5"/>
</dbReference>
<dbReference type="InterPro" id="IPR018359">
    <property type="entry name" value="Bromodomain_CS"/>
</dbReference>
<dbReference type="EMBL" id="MBFR01000198">
    <property type="protein sequence ID" value="PVU91474.1"/>
    <property type="molecule type" value="Genomic_DNA"/>
</dbReference>
<dbReference type="SMART" id="SM00297">
    <property type="entry name" value="BROMO"/>
    <property type="match status" value="1"/>
</dbReference>
<keyword evidence="16" id="KW-1185">Reference proteome</keyword>
<evidence type="ECO:0000259" key="13">
    <source>
        <dbReference type="PROSITE" id="PS50014"/>
    </source>
</evidence>
<dbReference type="InterPro" id="IPR000182">
    <property type="entry name" value="GNAT_dom"/>
</dbReference>
<dbReference type="GO" id="GO:0000123">
    <property type="term" value="C:histone acetyltransferase complex"/>
    <property type="evidence" value="ECO:0007669"/>
    <property type="project" value="TreeGrafter"/>
</dbReference>
<evidence type="ECO:0000313" key="16">
    <source>
        <dbReference type="Proteomes" id="UP000245383"/>
    </source>
</evidence>
<reference evidence="15 16" key="1">
    <citation type="journal article" date="2018" name="MBio">
        <title>Comparative Genomics Reveals the Core Gene Toolbox for the Fungus-Insect Symbiosis.</title>
        <authorList>
            <person name="Wang Y."/>
            <person name="Stata M."/>
            <person name="Wang W."/>
            <person name="Stajich J.E."/>
            <person name="White M.M."/>
            <person name="Moncalvo J.M."/>
        </authorList>
    </citation>
    <scope>NUCLEOTIDE SEQUENCE [LARGE SCALE GENOMIC DNA]</scope>
    <source>
        <strain evidence="15 16">SWE-8-4</strain>
    </source>
</reference>
<evidence type="ECO:0000256" key="9">
    <source>
        <dbReference type="ARBA" id="ARBA00023163"/>
    </source>
</evidence>
<evidence type="ECO:0000256" key="1">
    <source>
        <dbReference type="ARBA" id="ARBA00004123"/>
    </source>
</evidence>
<protein>
    <recommendedName>
        <fullName evidence="3">histone acetyltransferase</fullName>
        <ecNumber evidence="3">2.3.1.48</ecNumber>
    </recommendedName>
</protein>
<evidence type="ECO:0000256" key="3">
    <source>
        <dbReference type="ARBA" id="ARBA00013184"/>
    </source>
</evidence>
<keyword evidence="11" id="KW-0012">Acyltransferase</keyword>
<dbReference type="InterPro" id="IPR036427">
    <property type="entry name" value="Bromodomain-like_sf"/>
</dbReference>
<dbReference type="EC" id="2.3.1.48" evidence="3"/>
<keyword evidence="4" id="KW-0808">Transferase</keyword>
<dbReference type="Gene3D" id="3.40.630.30">
    <property type="match status" value="1"/>
</dbReference>
<organism evidence="15 16">
    <name type="scientific">Smittium simulii</name>
    <dbReference type="NCBI Taxonomy" id="133385"/>
    <lineage>
        <taxon>Eukaryota</taxon>
        <taxon>Fungi</taxon>
        <taxon>Fungi incertae sedis</taxon>
        <taxon>Zoopagomycota</taxon>
        <taxon>Kickxellomycotina</taxon>
        <taxon>Harpellomycetes</taxon>
        <taxon>Harpellales</taxon>
        <taxon>Legeriomycetaceae</taxon>
        <taxon>Smittium</taxon>
    </lineage>
</organism>
<evidence type="ECO:0000259" key="14">
    <source>
        <dbReference type="PROSITE" id="PS51186"/>
    </source>
</evidence>
<dbReference type="PROSITE" id="PS50014">
    <property type="entry name" value="BROMODOMAIN_2"/>
    <property type="match status" value="1"/>
</dbReference>
<feature type="domain" description="N-acetyltransferase" evidence="14">
    <location>
        <begin position="42"/>
        <end position="193"/>
    </location>
</feature>
<name>A0A2T9YGS0_9FUNG</name>
<dbReference type="InterPro" id="IPR016181">
    <property type="entry name" value="Acyl_CoA_acyltransferase"/>
</dbReference>
<dbReference type="PANTHER" id="PTHR45750">
    <property type="entry name" value="GH11602P"/>
    <property type="match status" value="1"/>
</dbReference>
<evidence type="ECO:0000256" key="6">
    <source>
        <dbReference type="ARBA" id="ARBA00023015"/>
    </source>
</evidence>
<keyword evidence="7 12" id="KW-0103">Bromodomain</keyword>
<evidence type="ECO:0000256" key="10">
    <source>
        <dbReference type="ARBA" id="ARBA00023242"/>
    </source>
</evidence>
<dbReference type="AlphaFoldDB" id="A0A2T9YGS0"/>
<dbReference type="PRINTS" id="PR00503">
    <property type="entry name" value="BROMODOMAIN"/>
</dbReference>
<evidence type="ECO:0000256" key="5">
    <source>
        <dbReference type="ARBA" id="ARBA00022853"/>
    </source>
</evidence>
<keyword evidence="9" id="KW-0804">Transcription</keyword>
<proteinExistence type="inferred from homology"/>
<dbReference type="PANTHER" id="PTHR45750:SF3">
    <property type="entry name" value="HISTONE ACETYLTRANSFERASE"/>
    <property type="match status" value="1"/>
</dbReference>